<feature type="transmembrane region" description="Helical" evidence="6">
    <location>
        <begin position="169"/>
        <end position="190"/>
    </location>
</feature>
<feature type="transmembrane region" description="Helical" evidence="6">
    <location>
        <begin position="363"/>
        <end position="387"/>
    </location>
</feature>
<feature type="transmembrane region" description="Helical" evidence="6">
    <location>
        <begin position="408"/>
        <end position="428"/>
    </location>
</feature>
<feature type="transmembrane region" description="Helical" evidence="6">
    <location>
        <begin position="42"/>
        <end position="64"/>
    </location>
</feature>
<comment type="subcellular location">
    <subcellularLocation>
        <location evidence="1">Membrane</location>
        <topology evidence="1">Multi-pass membrane protein</topology>
    </subcellularLocation>
</comment>
<dbReference type="InterPro" id="IPR047218">
    <property type="entry name" value="YocR/YhdH-like"/>
</dbReference>
<dbReference type="STRING" id="1343739.PAP_06410"/>
<feature type="transmembrane region" description="Helical" evidence="6">
    <location>
        <begin position="12"/>
        <end position="30"/>
    </location>
</feature>
<feature type="transmembrane region" description="Helical" evidence="6">
    <location>
        <begin position="336"/>
        <end position="357"/>
    </location>
</feature>
<evidence type="ECO:0000256" key="1">
    <source>
        <dbReference type="ARBA" id="ARBA00004141"/>
    </source>
</evidence>
<gene>
    <name evidence="7" type="ORF">PAP_06410</name>
</gene>
<dbReference type="SUPFAM" id="SSF161070">
    <property type="entry name" value="SNF-like"/>
    <property type="match status" value="1"/>
</dbReference>
<dbReference type="GO" id="GO:0016020">
    <property type="term" value="C:membrane"/>
    <property type="evidence" value="ECO:0007669"/>
    <property type="project" value="UniProtKB-SubCell"/>
</dbReference>
<feature type="transmembrane region" description="Helical" evidence="6">
    <location>
        <begin position="210"/>
        <end position="231"/>
    </location>
</feature>
<protein>
    <submittedName>
        <fullName evidence="7">Transporter</fullName>
    </submittedName>
</protein>
<organism evidence="7 8">
    <name type="scientific">Palaeococcus pacificus DY20341</name>
    <dbReference type="NCBI Taxonomy" id="1343739"/>
    <lineage>
        <taxon>Archaea</taxon>
        <taxon>Methanobacteriati</taxon>
        <taxon>Methanobacteriota</taxon>
        <taxon>Thermococci</taxon>
        <taxon>Thermococcales</taxon>
        <taxon>Thermococcaceae</taxon>
        <taxon>Palaeococcus</taxon>
    </lineage>
</organism>
<dbReference type="HOGENOM" id="CLU_006855_3_0_2"/>
<feature type="transmembrane region" description="Helical" evidence="6">
    <location>
        <begin position="292"/>
        <end position="315"/>
    </location>
</feature>
<dbReference type="OrthoDB" id="99721at2157"/>
<evidence type="ECO:0000256" key="6">
    <source>
        <dbReference type="SAM" id="Phobius"/>
    </source>
</evidence>
<proteinExistence type="predicted"/>
<name>A0A075LTK7_9EURY</name>
<dbReference type="Pfam" id="PF00209">
    <property type="entry name" value="SNF"/>
    <property type="match status" value="2"/>
</dbReference>
<keyword evidence="5 6" id="KW-0472">Membrane</keyword>
<evidence type="ECO:0000256" key="3">
    <source>
        <dbReference type="ARBA" id="ARBA00022692"/>
    </source>
</evidence>
<dbReference type="PROSITE" id="PS50267">
    <property type="entry name" value="NA_NEUROTRAN_SYMP_3"/>
    <property type="match status" value="1"/>
</dbReference>
<dbReference type="PANTHER" id="PTHR42948">
    <property type="entry name" value="TRANSPORTER"/>
    <property type="match status" value="1"/>
</dbReference>
<reference evidence="8" key="1">
    <citation type="submission" date="2013-06" db="EMBL/GenBank/DDBJ databases">
        <title>Complete Genome Sequence of Hyperthermophilic Palaeococcus pacificus DY20341T, Isolated from a Deep-Sea Hydrothermal Sediments.</title>
        <authorList>
            <person name="Zeng X."/>
            <person name="Shao Z."/>
        </authorList>
    </citation>
    <scope>NUCLEOTIDE SEQUENCE [LARGE SCALE GENOMIC DNA]</scope>
    <source>
        <strain evidence="8">DY20341</strain>
    </source>
</reference>
<dbReference type="CDD" id="cd10336">
    <property type="entry name" value="SLC6sbd_Tyt1-Like"/>
    <property type="match status" value="1"/>
</dbReference>
<sequence length="430" mass="46521">MARETWGSRVGFVAAAIGSAVGLGNIWMFPWRAGKYGGAAFLIPYLILLFAVGVIALTVEWTLGRGTKGGPIVAFQKAGLPGGKYLGLLANITIFMIFAFYSLVLGWILRYFIASLTGELLRINPGAFFDGLAFSKEAMIWQFVVIMLTVAIVALGVQKGIEKANKIMMPALFVLLIILAIRSVTLPNSYEGLKFYLLPDISKALNAETWMIALSQMFFSLSVLGNTMVVYGSYLKENDDIPLSAIATAFGDTAVAVTAGFLIFPAVFAFGLEPGAGPGLVFVTLPMVFQKMSGGAFFGFLFFLLLLFAGLSSTVSMLEVYVDSAITNLKMERKKAAILLGLLTFAIGAPAALSPYYFEKVLINISTIYVGPIGALIAALALIKFGVERAYEEIKKGALIEMPSLWKPWIKYVYPIVIVVIYISQFVLGG</sequence>
<accession>A0A075LTK7</accession>
<evidence type="ECO:0000256" key="2">
    <source>
        <dbReference type="ARBA" id="ARBA00022448"/>
    </source>
</evidence>
<evidence type="ECO:0000256" key="5">
    <source>
        <dbReference type="ARBA" id="ARBA00023136"/>
    </source>
</evidence>
<feature type="transmembrane region" description="Helical" evidence="6">
    <location>
        <begin position="85"/>
        <end position="109"/>
    </location>
</feature>
<feature type="transmembrane region" description="Helical" evidence="6">
    <location>
        <begin position="138"/>
        <end position="157"/>
    </location>
</feature>
<dbReference type="InterPro" id="IPR000175">
    <property type="entry name" value="Na/ntran_symport"/>
</dbReference>
<dbReference type="AlphaFoldDB" id="A0A075LTK7"/>
<evidence type="ECO:0000313" key="7">
    <source>
        <dbReference type="EMBL" id="AIF69679.1"/>
    </source>
</evidence>
<dbReference type="InterPro" id="IPR037272">
    <property type="entry name" value="SNS_sf"/>
</dbReference>
<dbReference type="eggNOG" id="arCOG04466">
    <property type="taxonomic scope" value="Archaea"/>
</dbReference>
<dbReference type="PRINTS" id="PR00176">
    <property type="entry name" value="NANEUSMPORT"/>
</dbReference>
<dbReference type="EMBL" id="CP006019">
    <property type="protein sequence ID" value="AIF69679.1"/>
    <property type="molecule type" value="Genomic_DNA"/>
</dbReference>
<keyword evidence="2" id="KW-0813">Transport</keyword>
<dbReference type="KEGG" id="ppac:PAP_06410"/>
<keyword evidence="4 6" id="KW-1133">Transmembrane helix</keyword>
<keyword evidence="3 6" id="KW-0812">Transmembrane</keyword>
<reference evidence="7 8" key="2">
    <citation type="journal article" date="2015" name="Genome Announc.">
        <title>Complete Genome Sequence of Hyperthermophilic Piezophilic Archaeon Palaeococcus pacificus DY20341T, Isolated from Deep-Sea Hydrothermal Sediments.</title>
        <authorList>
            <person name="Zeng X."/>
            <person name="Jebbar M."/>
            <person name="Shao Z."/>
        </authorList>
    </citation>
    <scope>NUCLEOTIDE SEQUENCE [LARGE SCALE GENOMIC DNA]</scope>
    <source>
        <strain evidence="7 8">DY20341</strain>
    </source>
</reference>
<dbReference type="NCBIfam" id="NF037979">
    <property type="entry name" value="Na_transp"/>
    <property type="match status" value="1"/>
</dbReference>
<dbReference type="PANTHER" id="PTHR42948:SF1">
    <property type="entry name" value="TRANSPORTER"/>
    <property type="match status" value="1"/>
</dbReference>
<evidence type="ECO:0000256" key="4">
    <source>
        <dbReference type="ARBA" id="ARBA00022989"/>
    </source>
</evidence>
<keyword evidence="8" id="KW-1185">Reference proteome</keyword>
<dbReference type="Proteomes" id="UP000027981">
    <property type="component" value="Chromosome"/>
</dbReference>
<feature type="transmembrane region" description="Helical" evidence="6">
    <location>
        <begin position="243"/>
        <end position="272"/>
    </location>
</feature>
<evidence type="ECO:0000313" key="8">
    <source>
        <dbReference type="Proteomes" id="UP000027981"/>
    </source>
</evidence>